<keyword evidence="8" id="KW-1185">Reference proteome</keyword>
<organism evidence="7 8">
    <name type="scientific">Croceibacterium mercuriale</name>
    <dbReference type="NCBI Taxonomy" id="1572751"/>
    <lineage>
        <taxon>Bacteria</taxon>
        <taxon>Pseudomonadati</taxon>
        <taxon>Pseudomonadota</taxon>
        <taxon>Alphaproteobacteria</taxon>
        <taxon>Sphingomonadales</taxon>
        <taxon>Erythrobacteraceae</taxon>
        <taxon>Croceibacterium</taxon>
    </lineage>
</organism>
<evidence type="ECO:0000313" key="8">
    <source>
        <dbReference type="Proteomes" id="UP000030988"/>
    </source>
</evidence>
<dbReference type="PANTHER" id="PTHR10869">
    <property type="entry name" value="PROLYL 4-HYDROXYLASE ALPHA SUBUNIT"/>
    <property type="match status" value="1"/>
</dbReference>
<comment type="caution">
    <text evidence="7">The sequence shown here is derived from an EMBL/GenBank/DDBJ whole genome shotgun (WGS) entry which is preliminary data.</text>
</comment>
<sequence length="319" mass="34348">MAQRGAVDQAYDLLGRATDAGDAASAMLLAGWRMAGNLIRRDLVAARDLYGRAALLGADEAEPVFIALLANGAGGTAARDWPRALHLLRDRARRDTTARRQVDLLDAMALDADGDPTHRPATVALSPAPGMWHSPGFFTPAECRYLADRAAPTLQPASVVDPRTGAMVQHPVRRAHATSFPFVQEDMVLHALNRRIAAATGHAAEQGEPLQVLGYGSGHEYRLHSDALPTAEPNQRIGTVLVVLQDEFTGGETAFPPLRWQWRGQLGEALHFPSLDAAGRADERMWHAGLPVTSGVKLIASRWIRAAPLDLSGPPGRPF</sequence>
<keyword evidence="5" id="KW-0408">Iron</keyword>
<dbReference type="AlphaFoldDB" id="A0A0B2BYT1"/>
<keyword evidence="4" id="KW-0560">Oxidoreductase</keyword>
<dbReference type="GO" id="GO:0004656">
    <property type="term" value="F:procollagen-proline 4-dioxygenase activity"/>
    <property type="evidence" value="ECO:0007669"/>
    <property type="project" value="TreeGrafter"/>
</dbReference>
<gene>
    <name evidence="7" type="ORF">PK98_00405</name>
</gene>
<dbReference type="Gene3D" id="2.60.120.620">
    <property type="entry name" value="q2cbj1_9rhob like domain"/>
    <property type="match status" value="1"/>
</dbReference>
<protein>
    <recommendedName>
        <fullName evidence="6">Prolyl 4-hydroxylase alpha subunit domain-containing protein</fullName>
    </recommendedName>
</protein>
<evidence type="ECO:0000256" key="3">
    <source>
        <dbReference type="ARBA" id="ARBA00022964"/>
    </source>
</evidence>
<dbReference type="GO" id="GO:0031418">
    <property type="term" value="F:L-ascorbic acid binding"/>
    <property type="evidence" value="ECO:0007669"/>
    <property type="project" value="InterPro"/>
</dbReference>
<evidence type="ECO:0000256" key="2">
    <source>
        <dbReference type="ARBA" id="ARBA00022723"/>
    </source>
</evidence>
<evidence type="ECO:0000259" key="6">
    <source>
        <dbReference type="SMART" id="SM00702"/>
    </source>
</evidence>
<dbReference type="InterPro" id="IPR045054">
    <property type="entry name" value="P4HA-like"/>
</dbReference>
<dbReference type="STRING" id="1572751.PK98_00405"/>
<dbReference type="EMBL" id="JTDN01000001">
    <property type="protein sequence ID" value="KHL26614.1"/>
    <property type="molecule type" value="Genomic_DNA"/>
</dbReference>
<dbReference type="Pfam" id="PF13640">
    <property type="entry name" value="2OG-FeII_Oxy_3"/>
    <property type="match status" value="1"/>
</dbReference>
<keyword evidence="2" id="KW-0479">Metal-binding</keyword>
<dbReference type="GO" id="GO:0005506">
    <property type="term" value="F:iron ion binding"/>
    <property type="evidence" value="ECO:0007669"/>
    <property type="project" value="InterPro"/>
</dbReference>
<feature type="domain" description="Prolyl 4-hydroxylase alpha subunit" evidence="6">
    <location>
        <begin position="129"/>
        <end position="305"/>
    </location>
</feature>
<evidence type="ECO:0000256" key="1">
    <source>
        <dbReference type="ARBA" id="ARBA00001961"/>
    </source>
</evidence>
<reference evidence="7 8" key="1">
    <citation type="submission" date="2014-11" db="EMBL/GenBank/DDBJ databases">
        <title>Draft genome sequence of Kirrobacter mercurialis.</title>
        <authorList>
            <person name="Coil D.A."/>
            <person name="Eisen J.A."/>
        </authorList>
    </citation>
    <scope>NUCLEOTIDE SEQUENCE [LARGE SCALE GENOMIC DNA]</scope>
    <source>
        <strain evidence="7 8">Coronado</strain>
    </source>
</reference>
<dbReference type="SUPFAM" id="SSF81901">
    <property type="entry name" value="HCP-like"/>
    <property type="match status" value="1"/>
</dbReference>
<dbReference type="PANTHER" id="PTHR10869:SF246">
    <property type="entry name" value="TRANSMEMBRANE PROLYL 4-HYDROXYLASE"/>
    <property type="match status" value="1"/>
</dbReference>
<dbReference type="InterPro" id="IPR044862">
    <property type="entry name" value="Pro_4_hyd_alph_FE2OG_OXY"/>
</dbReference>
<dbReference type="Proteomes" id="UP000030988">
    <property type="component" value="Unassembled WGS sequence"/>
</dbReference>
<evidence type="ECO:0000256" key="4">
    <source>
        <dbReference type="ARBA" id="ARBA00023002"/>
    </source>
</evidence>
<evidence type="ECO:0000256" key="5">
    <source>
        <dbReference type="ARBA" id="ARBA00023004"/>
    </source>
</evidence>
<name>A0A0B2BYT1_9SPHN</name>
<dbReference type="InterPro" id="IPR006620">
    <property type="entry name" value="Pro_4_hyd_alph"/>
</dbReference>
<accession>A0A0B2BYT1</accession>
<keyword evidence="3" id="KW-0223">Dioxygenase</keyword>
<proteinExistence type="predicted"/>
<evidence type="ECO:0000313" key="7">
    <source>
        <dbReference type="EMBL" id="KHL26614.1"/>
    </source>
</evidence>
<dbReference type="SMART" id="SM00702">
    <property type="entry name" value="P4Hc"/>
    <property type="match status" value="1"/>
</dbReference>
<comment type="cofactor">
    <cofactor evidence="1">
        <name>L-ascorbate</name>
        <dbReference type="ChEBI" id="CHEBI:38290"/>
    </cofactor>
</comment>